<dbReference type="EMBL" id="AVOT02097931">
    <property type="protein sequence ID" value="MBW0576245.1"/>
    <property type="molecule type" value="Genomic_DNA"/>
</dbReference>
<feature type="compositionally biased region" description="Polar residues" evidence="1">
    <location>
        <begin position="10"/>
        <end position="22"/>
    </location>
</feature>
<accession>A0A9Q3PWY8</accession>
<comment type="caution">
    <text evidence="2">The sequence shown here is derived from an EMBL/GenBank/DDBJ whole genome shotgun (WGS) entry which is preliminary data.</text>
</comment>
<protein>
    <submittedName>
        <fullName evidence="2">Uncharacterized protein</fullName>
    </submittedName>
</protein>
<keyword evidence="3" id="KW-1185">Reference proteome</keyword>
<feature type="non-terminal residue" evidence="2">
    <location>
        <position position="1"/>
    </location>
</feature>
<feature type="compositionally biased region" description="Basic residues" evidence="1">
    <location>
        <begin position="47"/>
        <end position="57"/>
    </location>
</feature>
<feature type="region of interest" description="Disordered" evidence="1">
    <location>
        <begin position="1"/>
        <end position="57"/>
    </location>
</feature>
<evidence type="ECO:0000313" key="3">
    <source>
        <dbReference type="Proteomes" id="UP000765509"/>
    </source>
</evidence>
<organism evidence="2 3">
    <name type="scientific">Austropuccinia psidii MF-1</name>
    <dbReference type="NCBI Taxonomy" id="1389203"/>
    <lineage>
        <taxon>Eukaryota</taxon>
        <taxon>Fungi</taxon>
        <taxon>Dikarya</taxon>
        <taxon>Basidiomycota</taxon>
        <taxon>Pucciniomycotina</taxon>
        <taxon>Pucciniomycetes</taxon>
        <taxon>Pucciniales</taxon>
        <taxon>Sphaerophragmiaceae</taxon>
        <taxon>Austropuccinia</taxon>
    </lineage>
</organism>
<evidence type="ECO:0000256" key="1">
    <source>
        <dbReference type="SAM" id="MobiDB-lite"/>
    </source>
</evidence>
<dbReference type="AlphaFoldDB" id="A0A9Q3PWY8"/>
<proteinExistence type="predicted"/>
<sequence>MELQIKEKSPSNNIENNKASKAQTDHSHSVEKPQPSIRSSNINSTSSKKKKLKKKLQINHQVKGKVHIKCDDEFYSKKEAYISQRLPFQSEAANIFFRKLDEKIKATNDADNHSTNPRTQVHIKDPPLTHFPKAPKGLPLEFYDPKWFNSKLPAQRKNLANVGTVAFLKYPTDSLEFKVDDERLGDKRFTNRNWD</sequence>
<reference evidence="2" key="1">
    <citation type="submission" date="2021-03" db="EMBL/GenBank/DDBJ databases">
        <title>Draft genome sequence of rust myrtle Austropuccinia psidii MF-1, a brazilian biotype.</title>
        <authorList>
            <person name="Quecine M.C."/>
            <person name="Pachon D.M.R."/>
            <person name="Bonatelli M.L."/>
            <person name="Correr F.H."/>
            <person name="Franceschini L.M."/>
            <person name="Leite T.F."/>
            <person name="Margarido G.R.A."/>
            <person name="Almeida C.A."/>
            <person name="Ferrarezi J.A."/>
            <person name="Labate C.A."/>
        </authorList>
    </citation>
    <scope>NUCLEOTIDE SEQUENCE</scope>
    <source>
        <strain evidence="2">MF-1</strain>
    </source>
</reference>
<feature type="compositionally biased region" description="Low complexity" evidence="1">
    <location>
        <begin position="36"/>
        <end position="46"/>
    </location>
</feature>
<feature type="region of interest" description="Disordered" evidence="1">
    <location>
        <begin position="108"/>
        <end position="128"/>
    </location>
</feature>
<gene>
    <name evidence="2" type="ORF">O181_115960</name>
</gene>
<dbReference type="Proteomes" id="UP000765509">
    <property type="component" value="Unassembled WGS sequence"/>
</dbReference>
<name>A0A9Q3PWY8_9BASI</name>
<evidence type="ECO:0000313" key="2">
    <source>
        <dbReference type="EMBL" id="MBW0576245.1"/>
    </source>
</evidence>